<dbReference type="Proteomes" id="UP001634394">
    <property type="component" value="Unassembled WGS sequence"/>
</dbReference>
<protein>
    <recommendedName>
        <fullName evidence="4">Inhibitor of apoptosis 2</fullName>
    </recommendedName>
</protein>
<dbReference type="EMBL" id="JBJQND010000003">
    <property type="protein sequence ID" value="KAL3882081.1"/>
    <property type="molecule type" value="Genomic_DNA"/>
</dbReference>
<dbReference type="PANTHER" id="PTHR46914:SF1">
    <property type="entry name" value="BACULOVIRAL IAP REPEAT-CONTAINING PROTEIN 1"/>
    <property type="match status" value="1"/>
</dbReference>
<evidence type="ECO:0008006" key="4">
    <source>
        <dbReference type="Google" id="ProtNLM"/>
    </source>
</evidence>
<evidence type="ECO:0000313" key="3">
    <source>
        <dbReference type="Proteomes" id="UP001634394"/>
    </source>
</evidence>
<dbReference type="PANTHER" id="PTHR46914">
    <property type="entry name" value="BACULOVIRAL IAP REPEAT-CONTAINING PROTEIN 1"/>
    <property type="match status" value="1"/>
</dbReference>
<dbReference type="InterPro" id="IPR028789">
    <property type="entry name" value="Naip"/>
</dbReference>
<sequence length="191" mass="21329">MAHRRQINNTQTPRTDGGDTLFPNMNDNKVRLDSFKTWRGCREVNMSNLSENGFFCTEQGDSVQCYLCGVIIGTWTVGMDPFLEHVRNAPYCRLLPKLQPLELLAEIKDQIFGIDKMRVPSGIPLDRNNEAFTGHKVEKVLSSSGSPTARASDGHGLRHSENYGMYQEQARFVAQAACGDEMDGVLTTNLT</sequence>
<dbReference type="AlphaFoldDB" id="A0ABD3X780"/>
<evidence type="ECO:0000256" key="1">
    <source>
        <dbReference type="SAM" id="MobiDB-lite"/>
    </source>
</evidence>
<evidence type="ECO:0000313" key="2">
    <source>
        <dbReference type="EMBL" id="KAL3882081.1"/>
    </source>
</evidence>
<organism evidence="2 3">
    <name type="scientific">Sinanodonta woodiana</name>
    <name type="common">Chinese pond mussel</name>
    <name type="synonym">Anodonta woodiana</name>
    <dbReference type="NCBI Taxonomy" id="1069815"/>
    <lineage>
        <taxon>Eukaryota</taxon>
        <taxon>Metazoa</taxon>
        <taxon>Spiralia</taxon>
        <taxon>Lophotrochozoa</taxon>
        <taxon>Mollusca</taxon>
        <taxon>Bivalvia</taxon>
        <taxon>Autobranchia</taxon>
        <taxon>Heteroconchia</taxon>
        <taxon>Palaeoheterodonta</taxon>
        <taxon>Unionida</taxon>
        <taxon>Unionoidea</taxon>
        <taxon>Unionidae</taxon>
        <taxon>Unioninae</taxon>
        <taxon>Sinanodonta</taxon>
    </lineage>
</organism>
<reference evidence="2 3" key="1">
    <citation type="submission" date="2024-11" db="EMBL/GenBank/DDBJ databases">
        <title>Chromosome-level genome assembly of the freshwater bivalve Anodonta woodiana.</title>
        <authorList>
            <person name="Chen X."/>
        </authorList>
    </citation>
    <scope>NUCLEOTIDE SEQUENCE [LARGE SCALE GENOMIC DNA]</scope>
    <source>
        <strain evidence="2">MN2024</strain>
        <tissue evidence="2">Gills</tissue>
    </source>
</reference>
<gene>
    <name evidence="2" type="ORF">ACJMK2_028453</name>
</gene>
<feature type="region of interest" description="Disordered" evidence="1">
    <location>
        <begin position="1"/>
        <end position="23"/>
    </location>
</feature>
<proteinExistence type="predicted"/>
<dbReference type="CDD" id="cd00022">
    <property type="entry name" value="BIR"/>
    <property type="match status" value="1"/>
</dbReference>
<accession>A0ABD3X780</accession>
<dbReference type="InterPro" id="IPR001370">
    <property type="entry name" value="BIR_rpt"/>
</dbReference>
<comment type="caution">
    <text evidence="2">The sequence shown here is derived from an EMBL/GenBank/DDBJ whole genome shotgun (WGS) entry which is preliminary data.</text>
</comment>
<name>A0ABD3X780_SINWO</name>
<dbReference type="PROSITE" id="PS50143">
    <property type="entry name" value="BIR_REPEAT_2"/>
    <property type="match status" value="1"/>
</dbReference>
<dbReference type="SUPFAM" id="SSF57924">
    <property type="entry name" value="Inhibitor of apoptosis (IAP) repeat"/>
    <property type="match status" value="1"/>
</dbReference>
<dbReference type="Pfam" id="PF00653">
    <property type="entry name" value="BIR"/>
    <property type="match status" value="1"/>
</dbReference>
<dbReference type="SMART" id="SM00238">
    <property type="entry name" value="BIR"/>
    <property type="match status" value="1"/>
</dbReference>
<dbReference type="Gene3D" id="1.10.1170.10">
    <property type="entry name" value="Inhibitor Of Apoptosis Protein (2mihbC-IAP-1), Chain A"/>
    <property type="match status" value="1"/>
</dbReference>
<keyword evidence="3" id="KW-1185">Reference proteome</keyword>